<proteinExistence type="predicted"/>
<evidence type="ECO:0000313" key="1">
    <source>
        <dbReference type="EMBL" id="MBB5213305.1"/>
    </source>
</evidence>
<dbReference type="AlphaFoldDB" id="A0AA89PG50"/>
<sequence>MIAHTHGLKNLEWQFSSTFKKLDPKSKLEINVLRLRGLFEVWMHGEYQAEVFGSNVWLLTISYGSRAMRSNVFLTITGSKAAALRASAGRLTLRFSRPCCGR</sequence>
<dbReference type="EMBL" id="JACHHR010000010">
    <property type="protein sequence ID" value="MBB5213305.1"/>
    <property type="molecule type" value="Genomic_DNA"/>
</dbReference>
<gene>
    <name evidence="1" type="ORF">HNQ53_003557</name>
</gene>
<reference evidence="1 2" key="1">
    <citation type="submission" date="2020-08" db="EMBL/GenBank/DDBJ databases">
        <title>Genomic Encyclopedia of Type Strains, Phase IV (KMG-IV): sequencing the most valuable type-strain genomes for metagenomic binning, comparative biology and taxonomic classification.</title>
        <authorList>
            <person name="Goeker M."/>
        </authorList>
    </citation>
    <scope>NUCLEOTIDE SEQUENCE [LARGE SCALE GENOMIC DNA]</scope>
    <source>
        <strain evidence="1 2">DSM 11525</strain>
    </source>
</reference>
<dbReference type="Proteomes" id="UP000563601">
    <property type="component" value="Unassembled WGS sequence"/>
</dbReference>
<name>A0AA89PG50_9GAMM</name>
<comment type="caution">
    <text evidence="1">The sequence shown here is derived from an EMBL/GenBank/DDBJ whole genome shotgun (WGS) entry which is preliminary data.</text>
</comment>
<evidence type="ECO:0000313" key="2">
    <source>
        <dbReference type="Proteomes" id="UP000563601"/>
    </source>
</evidence>
<accession>A0AA89PG50</accession>
<organism evidence="1 2">
    <name type="scientific">Microbulbifer hydrolyticus</name>
    <dbReference type="NCBI Taxonomy" id="48074"/>
    <lineage>
        <taxon>Bacteria</taxon>
        <taxon>Pseudomonadati</taxon>
        <taxon>Pseudomonadota</taxon>
        <taxon>Gammaproteobacteria</taxon>
        <taxon>Cellvibrionales</taxon>
        <taxon>Microbulbiferaceae</taxon>
        <taxon>Microbulbifer</taxon>
    </lineage>
</organism>
<protein>
    <submittedName>
        <fullName evidence="1">Uncharacterized protein</fullName>
    </submittedName>
</protein>